<gene>
    <name evidence="8" type="ORF">EVG20_g5141</name>
</gene>
<keyword evidence="4" id="KW-0539">Nucleus</keyword>
<keyword evidence="3" id="KW-0862">Zinc</keyword>
<evidence type="ECO:0000256" key="3">
    <source>
        <dbReference type="ARBA" id="ARBA00022833"/>
    </source>
</evidence>
<feature type="compositionally biased region" description="Basic and acidic residues" evidence="6">
    <location>
        <begin position="71"/>
        <end position="93"/>
    </location>
</feature>
<evidence type="ECO:0000313" key="9">
    <source>
        <dbReference type="Proteomes" id="UP000298327"/>
    </source>
</evidence>
<name>A0A4Y9YWH6_9AGAM</name>
<dbReference type="GO" id="GO:0008270">
    <property type="term" value="F:zinc ion binding"/>
    <property type="evidence" value="ECO:0007669"/>
    <property type="project" value="UniProtKB-KW"/>
</dbReference>
<comment type="caution">
    <text evidence="8">The sequence shown here is derived from an EMBL/GenBank/DDBJ whole genome shotgun (WGS) entry which is preliminary data.</text>
</comment>
<dbReference type="OrthoDB" id="30343at2759"/>
<dbReference type="Proteomes" id="UP000298327">
    <property type="component" value="Unassembled WGS sequence"/>
</dbReference>
<dbReference type="EMBL" id="SEOQ01000293">
    <property type="protein sequence ID" value="TFY65941.1"/>
    <property type="molecule type" value="Genomic_DNA"/>
</dbReference>
<dbReference type="InterPro" id="IPR003604">
    <property type="entry name" value="Matrin/U1-like-C_Znf_C2H2"/>
</dbReference>
<dbReference type="InterPro" id="IPR036236">
    <property type="entry name" value="Znf_C2H2_sf"/>
</dbReference>
<sequence>MNAWHLNFMHKASSASGGGMMSVTCKQDARDFTQPQTTTFLPPSTMADKAGAYGNKAGDTDFRRKWDKAEYADKAKKREDEERERMKENEQRLKQGKKPIKGRKMDLPKPTELMKRREHDLELDKNLGKTMVVQNPGGRGAGQPGFFCETCNRTYKDSVGYLDHINGRAHLRALGQTTRIERSTVEQVRARIALLRERTKDASNKKAFDFKQRLDEIREKELAIRCEKKEQKKAEREKARLALVQDTPMEQGTEVMGMMGFSGFGTSKK</sequence>
<proteinExistence type="predicted"/>
<keyword evidence="9" id="KW-1185">Reference proteome</keyword>
<evidence type="ECO:0000256" key="2">
    <source>
        <dbReference type="ARBA" id="ARBA00022771"/>
    </source>
</evidence>
<feature type="coiled-coil region" evidence="5">
    <location>
        <begin position="185"/>
        <end position="237"/>
    </location>
</feature>
<keyword evidence="5" id="KW-0175">Coiled coil</keyword>
<dbReference type="STRING" id="205917.A0A4Y9YWH6"/>
<dbReference type="PROSITE" id="PS00028">
    <property type="entry name" value="ZINC_FINGER_C2H2_1"/>
    <property type="match status" value="1"/>
</dbReference>
<dbReference type="GO" id="GO:0046540">
    <property type="term" value="C:U4/U6 x U5 tri-snRNP complex"/>
    <property type="evidence" value="ECO:0007669"/>
    <property type="project" value="TreeGrafter"/>
</dbReference>
<accession>A0A4Y9YWH6</accession>
<reference evidence="8 9" key="1">
    <citation type="submission" date="2019-02" db="EMBL/GenBank/DDBJ databases">
        <title>Genome sequencing of the rare red list fungi Dentipellis fragilis.</title>
        <authorList>
            <person name="Buettner E."/>
            <person name="Kellner H."/>
        </authorList>
    </citation>
    <scope>NUCLEOTIDE SEQUENCE [LARGE SCALE GENOMIC DNA]</scope>
    <source>
        <strain evidence="8 9">DSM 105465</strain>
    </source>
</reference>
<evidence type="ECO:0000256" key="6">
    <source>
        <dbReference type="SAM" id="MobiDB-lite"/>
    </source>
</evidence>
<dbReference type="Pfam" id="PF12874">
    <property type="entry name" value="zf-met"/>
    <property type="match status" value="1"/>
</dbReference>
<dbReference type="PANTHER" id="PTHR45986">
    <property type="entry name" value="ZINC FINGER MATRIN-TYPE PROTEIN 2"/>
    <property type="match status" value="1"/>
</dbReference>
<dbReference type="GO" id="GO:0003676">
    <property type="term" value="F:nucleic acid binding"/>
    <property type="evidence" value="ECO:0007669"/>
    <property type="project" value="InterPro"/>
</dbReference>
<keyword evidence="1" id="KW-0479">Metal-binding</keyword>
<dbReference type="AlphaFoldDB" id="A0A4Y9YWH6"/>
<feature type="region of interest" description="Disordered" evidence="6">
    <location>
        <begin position="71"/>
        <end position="106"/>
    </location>
</feature>
<evidence type="ECO:0000313" key="8">
    <source>
        <dbReference type="EMBL" id="TFY65941.1"/>
    </source>
</evidence>
<dbReference type="SUPFAM" id="SSF57667">
    <property type="entry name" value="beta-beta-alpha zinc fingers"/>
    <property type="match status" value="1"/>
</dbReference>
<evidence type="ECO:0000256" key="4">
    <source>
        <dbReference type="ARBA" id="ARBA00023242"/>
    </source>
</evidence>
<organism evidence="8 9">
    <name type="scientific">Dentipellis fragilis</name>
    <dbReference type="NCBI Taxonomy" id="205917"/>
    <lineage>
        <taxon>Eukaryota</taxon>
        <taxon>Fungi</taxon>
        <taxon>Dikarya</taxon>
        <taxon>Basidiomycota</taxon>
        <taxon>Agaricomycotina</taxon>
        <taxon>Agaricomycetes</taxon>
        <taxon>Russulales</taxon>
        <taxon>Hericiaceae</taxon>
        <taxon>Dentipellis</taxon>
    </lineage>
</organism>
<dbReference type="SMART" id="SM00451">
    <property type="entry name" value="ZnF_U1"/>
    <property type="match status" value="1"/>
</dbReference>
<dbReference type="PANTHER" id="PTHR45986:SF1">
    <property type="entry name" value="ZINC FINGER MATRIN-TYPE PROTEIN 2"/>
    <property type="match status" value="1"/>
</dbReference>
<dbReference type="InterPro" id="IPR040107">
    <property type="entry name" value="Snu23"/>
</dbReference>
<evidence type="ECO:0000256" key="5">
    <source>
        <dbReference type="SAM" id="Coils"/>
    </source>
</evidence>
<dbReference type="GO" id="GO:0000398">
    <property type="term" value="P:mRNA splicing, via spliceosome"/>
    <property type="evidence" value="ECO:0007669"/>
    <property type="project" value="InterPro"/>
</dbReference>
<keyword evidence="2" id="KW-0863">Zinc-finger</keyword>
<evidence type="ECO:0000256" key="1">
    <source>
        <dbReference type="ARBA" id="ARBA00022723"/>
    </source>
</evidence>
<evidence type="ECO:0000259" key="7">
    <source>
        <dbReference type="PROSITE" id="PS00028"/>
    </source>
</evidence>
<feature type="domain" description="C2H2-type" evidence="7">
    <location>
        <begin position="148"/>
        <end position="170"/>
    </location>
</feature>
<dbReference type="GO" id="GO:0005681">
    <property type="term" value="C:spliceosomal complex"/>
    <property type="evidence" value="ECO:0007669"/>
    <property type="project" value="InterPro"/>
</dbReference>
<protein>
    <recommendedName>
        <fullName evidence="7">C2H2-type domain-containing protein</fullName>
    </recommendedName>
</protein>
<dbReference type="InterPro" id="IPR013087">
    <property type="entry name" value="Znf_C2H2_type"/>
</dbReference>